<gene>
    <name evidence="1" type="ORF">LB941_00405</name>
</gene>
<dbReference type="InterPro" id="IPR000944">
    <property type="entry name" value="Tscrpt_reg_Rrf2"/>
</dbReference>
<sequence>MKYSHRLSDAIHILAYIVICKDDNLSSIAIARSINSNPSLVRRLMTQLTKNNLLTTQQGIANPTLVSKPQDISLLDIYTAINPDENLLHVDTTTNQKCPIGSNISPVLNDTYNRIQLAAEKEMRKISLADITDELLLEINKV</sequence>
<dbReference type="Proteomes" id="UP001139006">
    <property type="component" value="Unassembled WGS sequence"/>
</dbReference>
<proteinExistence type="predicted"/>
<evidence type="ECO:0000313" key="1">
    <source>
        <dbReference type="EMBL" id="MCP0885792.1"/>
    </source>
</evidence>
<dbReference type="RefSeq" id="WP_253358484.1">
    <property type="nucleotide sequence ID" value="NZ_JAIULA010000001.1"/>
</dbReference>
<dbReference type="GO" id="GO:0005829">
    <property type="term" value="C:cytosol"/>
    <property type="evidence" value="ECO:0007669"/>
    <property type="project" value="TreeGrafter"/>
</dbReference>
<dbReference type="PROSITE" id="PS51197">
    <property type="entry name" value="HTH_RRF2_2"/>
    <property type="match status" value="1"/>
</dbReference>
<protein>
    <submittedName>
        <fullName evidence="1">Rrf2 family transcriptional regulator</fullName>
    </submittedName>
</protein>
<evidence type="ECO:0000313" key="2">
    <source>
        <dbReference type="Proteomes" id="UP001139006"/>
    </source>
</evidence>
<dbReference type="PANTHER" id="PTHR33221">
    <property type="entry name" value="WINGED HELIX-TURN-HELIX TRANSCRIPTIONAL REGULATOR, RRF2 FAMILY"/>
    <property type="match status" value="1"/>
</dbReference>
<name>A0A9X2JJS1_9LACO</name>
<reference evidence="1 2" key="1">
    <citation type="journal article" date="2023" name="Int. J. Syst. Evol. Microbiol.">
        <title>Ligilactobacillus ubinensis sp. nov., a novel species isolated from the wild ferment of a durian fruit (Durio zibethinus).</title>
        <authorList>
            <person name="Heng Y.C."/>
            <person name="Menon N."/>
            <person name="Chen B."/>
            <person name="Loo B.Z.L."/>
            <person name="Wong G.W.J."/>
            <person name="Lim A.C.H."/>
            <person name="Silvaraju S."/>
            <person name="Kittelmann S."/>
        </authorList>
    </citation>
    <scope>NUCLEOTIDE SEQUENCE [LARGE SCALE GENOMIC DNA]</scope>
    <source>
        <strain evidence="1 2">WILCCON 0076</strain>
    </source>
</reference>
<dbReference type="GO" id="GO:0003700">
    <property type="term" value="F:DNA-binding transcription factor activity"/>
    <property type="evidence" value="ECO:0007669"/>
    <property type="project" value="TreeGrafter"/>
</dbReference>
<dbReference type="InterPro" id="IPR036390">
    <property type="entry name" value="WH_DNA-bd_sf"/>
</dbReference>
<dbReference type="PANTHER" id="PTHR33221:SF15">
    <property type="entry name" value="HTH-TYPE TRANSCRIPTIONAL REGULATOR YWGB-RELATED"/>
    <property type="match status" value="1"/>
</dbReference>
<dbReference type="EMBL" id="JAIULA010000001">
    <property type="protein sequence ID" value="MCP0885792.1"/>
    <property type="molecule type" value="Genomic_DNA"/>
</dbReference>
<dbReference type="AlphaFoldDB" id="A0A9X2JJS1"/>
<keyword evidence="2" id="KW-1185">Reference proteome</keyword>
<accession>A0A9X2JJS1</accession>
<dbReference type="Pfam" id="PF02082">
    <property type="entry name" value="Rrf2"/>
    <property type="match status" value="1"/>
</dbReference>
<dbReference type="Gene3D" id="1.10.10.10">
    <property type="entry name" value="Winged helix-like DNA-binding domain superfamily/Winged helix DNA-binding domain"/>
    <property type="match status" value="1"/>
</dbReference>
<dbReference type="InterPro" id="IPR036388">
    <property type="entry name" value="WH-like_DNA-bd_sf"/>
</dbReference>
<organism evidence="1 2">
    <name type="scientific">Ligilactobacillus ubinensis</name>
    <dbReference type="NCBI Taxonomy" id="2876789"/>
    <lineage>
        <taxon>Bacteria</taxon>
        <taxon>Bacillati</taxon>
        <taxon>Bacillota</taxon>
        <taxon>Bacilli</taxon>
        <taxon>Lactobacillales</taxon>
        <taxon>Lactobacillaceae</taxon>
        <taxon>Ligilactobacillus</taxon>
    </lineage>
</organism>
<comment type="caution">
    <text evidence="1">The sequence shown here is derived from an EMBL/GenBank/DDBJ whole genome shotgun (WGS) entry which is preliminary data.</text>
</comment>
<dbReference type="SUPFAM" id="SSF46785">
    <property type="entry name" value="Winged helix' DNA-binding domain"/>
    <property type="match status" value="1"/>
</dbReference>